<evidence type="ECO:0000256" key="7">
    <source>
        <dbReference type="ARBA" id="ARBA00023136"/>
    </source>
</evidence>
<evidence type="ECO:0000313" key="12">
    <source>
        <dbReference type="EMBL" id="WNY70897.1"/>
    </source>
</evidence>
<evidence type="ECO:0000313" key="14">
    <source>
        <dbReference type="Proteomes" id="UP001302829"/>
    </source>
</evidence>
<dbReference type="InterPro" id="IPR003352">
    <property type="entry name" value="PTS_EIIC"/>
</dbReference>
<dbReference type="EMBL" id="CP132477">
    <property type="protein sequence ID" value="WNY70897.1"/>
    <property type="molecule type" value="Genomic_DNA"/>
</dbReference>
<name>A0A7W9ZNP9_9SPIR</name>
<dbReference type="PROSITE" id="PS51105">
    <property type="entry name" value="PTS_EIIC_TYPE_3"/>
    <property type="match status" value="1"/>
</dbReference>
<evidence type="ECO:0000256" key="9">
    <source>
        <dbReference type="SAM" id="Phobius"/>
    </source>
</evidence>
<feature type="transmembrane region" description="Helical" evidence="9">
    <location>
        <begin position="31"/>
        <end position="52"/>
    </location>
</feature>
<evidence type="ECO:0000256" key="2">
    <source>
        <dbReference type="ARBA" id="ARBA00022448"/>
    </source>
</evidence>
<evidence type="ECO:0000256" key="4">
    <source>
        <dbReference type="ARBA" id="ARBA00022597"/>
    </source>
</evidence>
<reference evidence="12 14" key="2">
    <citation type="submission" date="2023-07" db="EMBL/GenBank/DDBJ databases">
        <title>Genome sequencing of multiple Borrelia sensu lato isolates.</title>
        <authorList>
            <person name="Mongodin E.F."/>
            <person name="Rudenko N."/>
            <person name="Fraser C.M."/>
            <person name="Schutzer S."/>
            <person name="Luft B."/>
            <person name="Morgan R."/>
            <person name="Chastens S."/>
            <person name="Qiu W."/>
        </authorList>
    </citation>
    <scope>NUCLEOTIDE SEQUENCE [LARGE SCALE GENOMIC DNA]</scope>
    <source>
        <strain evidence="12 14">CA446</strain>
        <plasmid evidence="12 14">cp26</plasmid>
    </source>
</reference>
<keyword evidence="2 8" id="KW-0813">Transport</keyword>
<proteinExistence type="predicted"/>
<evidence type="ECO:0000313" key="13">
    <source>
        <dbReference type="Proteomes" id="UP000536100"/>
    </source>
</evidence>
<feature type="transmembrane region" description="Helical" evidence="9">
    <location>
        <begin position="110"/>
        <end position="129"/>
    </location>
</feature>
<dbReference type="GO" id="GO:0009401">
    <property type="term" value="P:phosphoenolpyruvate-dependent sugar phosphotransferase system"/>
    <property type="evidence" value="ECO:0007669"/>
    <property type="project" value="InterPro"/>
</dbReference>
<comment type="subcellular location">
    <subcellularLocation>
        <location evidence="1">Cell membrane</location>
        <topology evidence="1">Multi-pass membrane protein</topology>
    </subcellularLocation>
</comment>
<dbReference type="PANTHER" id="PTHR33989:SF4">
    <property type="entry name" value="PTS SYSTEM N,N'-DIACETYLCHITOBIOSE-SPECIFIC EIIC COMPONENT"/>
    <property type="match status" value="1"/>
</dbReference>
<evidence type="ECO:0000259" key="10">
    <source>
        <dbReference type="PROSITE" id="PS51105"/>
    </source>
</evidence>
<keyword evidence="5 9" id="KW-0812">Transmembrane</keyword>
<dbReference type="NCBIfam" id="TIGR00410">
    <property type="entry name" value="lacE"/>
    <property type="match status" value="1"/>
</dbReference>
<dbReference type="PANTHER" id="PTHR33989">
    <property type="match status" value="1"/>
</dbReference>
<geneLocation type="plasmid" evidence="12 14">
    <name>cp26</name>
</geneLocation>
<keyword evidence="12" id="KW-0808">Transferase</keyword>
<evidence type="ECO:0000313" key="11">
    <source>
        <dbReference type="EMBL" id="MBB6213747.1"/>
    </source>
</evidence>
<dbReference type="GO" id="GO:0008982">
    <property type="term" value="F:protein-N(PI)-phosphohistidine-sugar phosphotransferase activity"/>
    <property type="evidence" value="ECO:0007669"/>
    <property type="project" value="UniProtKB-UniRule"/>
</dbReference>
<keyword evidence="12" id="KW-0614">Plasmid</keyword>
<dbReference type="GO" id="GO:0005886">
    <property type="term" value="C:plasma membrane"/>
    <property type="evidence" value="ECO:0007669"/>
    <property type="project" value="UniProtKB-SubCell"/>
</dbReference>
<keyword evidence="3 8" id="KW-1003">Cell membrane</keyword>
<keyword evidence="6 9" id="KW-1133">Transmembrane helix</keyword>
<dbReference type="RefSeq" id="WP_184125582.1">
    <property type="nucleotide sequence ID" value="NZ_CP124073.1"/>
</dbReference>
<feature type="transmembrane region" description="Helical" evidence="9">
    <location>
        <begin position="410"/>
        <end position="430"/>
    </location>
</feature>
<feature type="domain" description="PTS EIIC type-3" evidence="10">
    <location>
        <begin position="7"/>
        <end position="426"/>
    </location>
</feature>
<keyword evidence="7 8" id="KW-0472">Membrane</keyword>
<dbReference type="InterPro" id="IPR004796">
    <property type="entry name" value="PTS_IIC_cello"/>
</dbReference>
<dbReference type="InterPro" id="IPR004501">
    <property type="entry name" value="PTS_EIIC_3"/>
</dbReference>
<evidence type="ECO:0000256" key="8">
    <source>
        <dbReference type="PIRNR" id="PIRNR006351"/>
    </source>
</evidence>
<evidence type="ECO:0000256" key="6">
    <source>
        <dbReference type="ARBA" id="ARBA00022989"/>
    </source>
</evidence>
<evidence type="ECO:0000256" key="1">
    <source>
        <dbReference type="ARBA" id="ARBA00004651"/>
    </source>
</evidence>
<evidence type="ECO:0000256" key="5">
    <source>
        <dbReference type="ARBA" id="ARBA00022692"/>
    </source>
</evidence>
<accession>A0A7W9ZNP9</accession>
<dbReference type="EMBL" id="JACHFB010000008">
    <property type="protein sequence ID" value="MBB6213747.1"/>
    <property type="molecule type" value="Genomic_DNA"/>
</dbReference>
<feature type="transmembrane region" description="Helical" evidence="9">
    <location>
        <begin position="359"/>
        <end position="380"/>
    </location>
</feature>
<evidence type="ECO:0000256" key="3">
    <source>
        <dbReference type="ARBA" id="ARBA00022475"/>
    </source>
</evidence>
<protein>
    <recommendedName>
        <fullName evidence="8">Permease IIC component</fullName>
    </recommendedName>
</protein>
<feature type="transmembrane region" description="Helical" evidence="9">
    <location>
        <begin position="301"/>
        <end position="320"/>
    </location>
</feature>
<reference evidence="11 13" key="1">
    <citation type="submission" date="2020-08" db="EMBL/GenBank/DDBJ databases">
        <title>Genomic Encyclopedia of Type Strains, Phase IV (KMG-IV): sequencing the most valuable type-strain genomes for metagenomic binning, comparative biology and taxonomic classification.</title>
        <authorList>
            <person name="Goeker M."/>
        </authorList>
    </citation>
    <scope>NUCLEOTIDE SEQUENCE [LARGE SCALE GENOMIC DNA]</scope>
    <source>
        <strain evidence="11 13">DSM 17989</strain>
    </source>
</reference>
<dbReference type="AlphaFoldDB" id="A0A7W9ZNP9"/>
<dbReference type="Proteomes" id="UP001302829">
    <property type="component" value="Plasmid cp26"/>
</dbReference>
<gene>
    <name evidence="12" type="primary">celB</name>
    <name evidence="11" type="ORF">HNP67_001242</name>
    <name evidence="12" type="ORF">QIA39_04270</name>
</gene>
<dbReference type="InterPro" id="IPR051088">
    <property type="entry name" value="PTS_Sugar-EIIC/EIIB"/>
</dbReference>
<keyword evidence="4 8" id="KW-0762">Sugar transport</keyword>
<keyword evidence="14" id="KW-1185">Reference proteome</keyword>
<dbReference type="Proteomes" id="UP000536100">
    <property type="component" value="Unassembled WGS sequence"/>
</dbReference>
<feature type="transmembrane region" description="Helical" evidence="9">
    <location>
        <begin position="332"/>
        <end position="353"/>
    </location>
</feature>
<dbReference type="PIRSF" id="PIRSF006351">
    <property type="entry name" value="PTS_EIIC-Cellobiose"/>
    <property type="match status" value="1"/>
</dbReference>
<comment type="function">
    <text evidence="8">The phosphoenolpyruvate-dependent sugar phosphotransferase system (PTS), a major carbohydrate active -transport system, catalyzes the phosphorylation of incoming sugar substrates concomitant with their translocation across the cell membrane.</text>
</comment>
<feature type="transmembrane region" description="Helical" evidence="9">
    <location>
        <begin position="149"/>
        <end position="174"/>
    </location>
</feature>
<dbReference type="NCBIfam" id="TIGR00359">
    <property type="entry name" value="cello_pts_IIC"/>
    <property type="match status" value="1"/>
</dbReference>
<organism evidence="11 13">
    <name type="scientific">Borreliella californiensis</name>
    <dbReference type="NCBI Taxonomy" id="373543"/>
    <lineage>
        <taxon>Bacteria</taxon>
        <taxon>Pseudomonadati</taxon>
        <taxon>Spirochaetota</taxon>
        <taxon>Spirochaetia</taxon>
        <taxon>Spirochaetales</taxon>
        <taxon>Borreliaceae</taxon>
        <taxon>Borreliella</taxon>
    </lineage>
</organism>
<dbReference type="Pfam" id="PF02378">
    <property type="entry name" value="PTS_EIIC"/>
    <property type="match status" value="1"/>
</dbReference>
<sequence>MNFQDFIETTLVPVASKIGSNRYLIALRDGFTFSMPFLIVGSFILLLVNLPFTDSQTFLYQQWYVDLMAKYKGNLVQPFYVSMGIMSIFVVFGIGYNLSNHYKLSGITGGFLSLYTFLILAGQSDWIPYGGDAAKWGIQPNSWFPVIDARYFSAQGVFTAIIAAIFSVEVYKFLVQRNMAIKLPESVPPAVLKSFEALIPVIVLSIVAQSVNIAIQSLAGSLFPEIIMNMFRPILQISDTLVGTLTISFIVHILWFCGLHGTNVIVALLNPIILSNLDSNIRALSDNLPLPHILAGGFLDSFVYIGGAGATLGLAIAMMLSKSQHLKAIGRLSFAPGLFNINEPIMFGAPIVLNPILGIPFLLIPIFNIIVAYTLTNFGIIERVRTLVPWTTPAPIAAFFSTGFDIKSFVLVLLLLIISVFMYLPFIKAYDKALLLQEKKE</sequence>
<feature type="transmembrane region" description="Helical" evidence="9">
    <location>
        <begin position="79"/>
        <end position="98"/>
    </location>
</feature>